<comment type="caution">
    <text evidence="1">The sequence shown here is derived from an EMBL/GenBank/DDBJ whole genome shotgun (WGS) entry which is preliminary data.</text>
</comment>
<evidence type="ECO:0000313" key="2">
    <source>
        <dbReference type="Proteomes" id="UP000554482"/>
    </source>
</evidence>
<accession>A0A7J6UY96</accession>
<protein>
    <submittedName>
        <fullName evidence="1">Uncharacterized protein</fullName>
    </submittedName>
</protein>
<dbReference type="EMBL" id="JABWDY010041165">
    <property type="protein sequence ID" value="KAF5177604.1"/>
    <property type="molecule type" value="Genomic_DNA"/>
</dbReference>
<keyword evidence="2" id="KW-1185">Reference proteome</keyword>
<gene>
    <name evidence="1" type="ORF">FRX31_032805</name>
</gene>
<proteinExistence type="predicted"/>
<dbReference type="AlphaFoldDB" id="A0A7J6UY96"/>
<sequence>MEWCKRNAVFFEGKVFDFNMPTVNDIKALAWYWISGHAGSPDYRFNDIHEKLGYELMIITP</sequence>
<dbReference type="Proteomes" id="UP000554482">
    <property type="component" value="Unassembled WGS sequence"/>
</dbReference>
<evidence type="ECO:0000313" key="1">
    <source>
        <dbReference type="EMBL" id="KAF5177604.1"/>
    </source>
</evidence>
<organism evidence="1 2">
    <name type="scientific">Thalictrum thalictroides</name>
    <name type="common">Rue-anemone</name>
    <name type="synonym">Anemone thalictroides</name>
    <dbReference type="NCBI Taxonomy" id="46969"/>
    <lineage>
        <taxon>Eukaryota</taxon>
        <taxon>Viridiplantae</taxon>
        <taxon>Streptophyta</taxon>
        <taxon>Embryophyta</taxon>
        <taxon>Tracheophyta</taxon>
        <taxon>Spermatophyta</taxon>
        <taxon>Magnoliopsida</taxon>
        <taxon>Ranunculales</taxon>
        <taxon>Ranunculaceae</taxon>
        <taxon>Thalictroideae</taxon>
        <taxon>Thalictrum</taxon>
    </lineage>
</organism>
<name>A0A7J6UY96_THATH</name>
<reference evidence="1 2" key="1">
    <citation type="submission" date="2020-06" db="EMBL/GenBank/DDBJ databases">
        <title>Transcriptomic and genomic resources for Thalictrum thalictroides and T. hernandezii: Facilitating candidate gene discovery in an emerging model plant lineage.</title>
        <authorList>
            <person name="Arias T."/>
            <person name="Riano-Pachon D.M."/>
            <person name="Di Stilio V.S."/>
        </authorList>
    </citation>
    <scope>NUCLEOTIDE SEQUENCE [LARGE SCALE GENOMIC DNA]</scope>
    <source>
        <strain evidence="2">cv. WT478/WT964</strain>
        <tissue evidence="1">Leaves</tissue>
    </source>
</reference>